<evidence type="ECO:0000256" key="1">
    <source>
        <dbReference type="SAM" id="Phobius"/>
    </source>
</evidence>
<keyword evidence="1" id="KW-0812">Transmembrane</keyword>
<sequence>LLLGVSFIYLLLCLCQHALWVFVHMLHRLIQRSVGLGQIYD</sequence>
<keyword evidence="1" id="KW-1133">Transmembrane helix</keyword>
<reference evidence="2" key="1">
    <citation type="submission" date="2016-05" db="EMBL/GenBank/DDBJ databases">
        <authorList>
            <person name="Lavstsen T."/>
            <person name="Jespersen J.S."/>
        </authorList>
    </citation>
    <scope>NUCLEOTIDE SEQUENCE</scope>
    <source>
        <tissue evidence="2">Brain</tissue>
    </source>
</reference>
<organism evidence="2">
    <name type="scientific">Nothobranchius kadleci</name>
    <name type="common">African annual killifish</name>
    <dbReference type="NCBI Taxonomy" id="1051664"/>
    <lineage>
        <taxon>Eukaryota</taxon>
        <taxon>Metazoa</taxon>
        <taxon>Chordata</taxon>
        <taxon>Craniata</taxon>
        <taxon>Vertebrata</taxon>
        <taxon>Euteleostomi</taxon>
        <taxon>Actinopterygii</taxon>
        <taxon>Neopterygii</taxon>
        <taxon>Teleostei</taxon>
        <taxon>Neoteleostei</taxon>
        <taxon>Acanthomorphata</taxon>
        <taxon>Ovalentaria</taxon>
        <taxon>Atherinomorphae</taxon>
        <taxon>Cyprinodontiformes</taxon>
        <taxon>Nothobranchiidae</taxon>
        <taxon>Nothobranchius</taxon>
    </lineage>
</organism>
<name>A0A1A8BXW1_NOTKA</name>
<feature type="non-terminal residue" evidence="2">
    <location>
        <position position="41"/>
    </location>
</feature>
<feature type="non-terminal residue" evidence="2">
    <location>
        <position position="1"/>
    </location>
</feature>
<reference evidence="2" key="2">
    <citation type="submission" date="2016-06" db="EMBL/GenBank/DDBJ databases">
        <title>The genome of a short-lived fish provides insights into sex chromosome evolution and the genetic control of aging.</title>
        <authorList>
            <person name="Reichwald K."/>
            <person name="Felder M."/>
            <person name="Petzold A."/>
            <person name="Koch P."/>
            <person name="Groth M."/>
            <person name="Platzer M."/>
        </authorList>
    </citation>
    <scope>NUCLEOTIDE SEQUENCE</scope>
    <source>
        <tissue evidence="2">Brain</tissue>
    </source>
</reference>
<dbReference type="AlphaFoldDB" id="A0A1A8BXW1"/>
<proteinExistence type="predicted"/>
<keyword evidence="1" id="KW-0472">Membrane</keyword>
<evidence type="ECO:0000313" key="2">
    <source>
        <dbReference type="EMBL" id="SBP72507.1"/>
    </source>
</evidence>
<feature type="transmembrane region" description="Helical" evidence="1">
    <location>
        <begin position="6"/>
        <end position="23"/>
    </location>
</feature>
<dbReference type="EMBL" id="HADZ01008566">
    <property type="protein sequence ID" value="SBP72507.1"/>
    <property type="molecule type" value="Transcribed_RNA"/>
</dbReference>
<protein>
    <submittedName>
        <fullName evidence="2">KN motif and ankyrin repeat domains 4</fullName>
    </submittedName>
</protein>
<accession>A0A1A8BXW1</accession>
<gene>
    <name evidence="2" type="primary">CU570976.1</name>
</gene>